<dbReference type="Proteomes" id="UP000070076">
    <property type="component" value="Unassembled WGS sequence"/>
</dbReference>
<feature type="transmembrane region" description="Helical" evidence="1">
    <location>
        <begin position="71"/>
        <end position="92"/>
    </location>
</feature>
<reference evidence="2 3" key="1">
    <citation type="journal article" date="2016" name="Sci. Rep.">
        <title>Metabolic traits of an uncultured archaeal lineage -MSBL1- from brine pools of the Red Sea.</title>
        <authorList>
            <person name="Mwirichia R."/>
            <person name="Alam I."/>
            <person name="Rashid M."/>
            <person name="Vinu M."/>
            <person name="Ba-Alawi W."/>
            <person name="Anthony Kamau A."/>
            <person name="Kamanda Ngugi D."/>
            <person name="Goker M."/>
            <person name="Klenk H.P."/>
            <person name="Bajic V."/>
            <person name="Stingl U."/>
        </authorList>
    </citation>
    <scope>NUCLEOTIDE SEQUENCE [LARGE SCALE GENOMIC DNA]</scope>
    <source>
        <strain evidence="2">SCGC-AAA261O19</strain>
    </source>
</reference>
<feature type="transmembrane region" description="Helical" evidence="1">
    <location>
        <begin position="113"/>
        <end position="135"/>
    </location>
</feature>
<sequence>MREKTTLQGNKLKERLKIINWFGIGAGILMLALPFLGAWWQAEVGTGAMELAFSPFYYHVSFLEQTLTSPLVGYFILAAKLMIIIGGALMITGSMATDRWWGKKLMRFGAMKVFWFLIILIALLLLGAFFVNNFLPGILSGMVEGGGGVTTQFQVPYIAGSTTSTIQASGATISAPISTSLTSAFWIAVITAGLGIAARIYHGRLVKKLGVEVD</sequence>
<feature type="transmembrane region" description="Helical" evidence="1">
    <location>
        <begin position="21"/>
        <end position="40"/>
    </location>
</feature>
<evidence type="ECO:0000256" key="1">
    <source>
        <dbReference type="SAM" id="Phobius"/>
    </source>
</evidence>
<dbReference type="AlphaFoldDB" id="A0A133V9P5"/>
<protein>
    <submittedName>
        <fullName evidence="2">Uncharacterized protein</fullName>
    </submittedName>
</protein>
<comment type="caution">
    <text evidence="2">The sequence shown here is derived from an EMBL/GenBank/DDBJ whole genome shotgun (WGS) entry which is preliminary data.</text>
</comment>
<dbReference type="EMBL" id="LHYB01000085">
    <property type="protein sequence ID" value="KXB03135.1"/>
    <property type="molecule type" value="Genomic_DNA"/>
</dbReference>
<keyword evidence="3" id="KW-1185">Reference proteome</keyword>
<evidence type="ECO:0000313" key="3">
    <source>
        <dbReference type="Proteomes" id="UP000070076"/>
    </source>
</evidence>
<keyword evidence="1" id="KW-0812">Transmembrane</keyword>
<feature type="transmembrane region" description="Helical" evidence="1">
    <location>
        <begin position="184"/>
        <end position="201"/>
    </location>
</feature>
<evidence type="ECO:0000313" key="2">
    <source>
        <dbReference type="EMBL" id="KXB03135.1"/>
    </source>
</evidence>
<organism evidence="2 3">
    <name type="scientific">candidate division MSBL1 archaeon SCGC-AAA261O19</name>
    <dbReference type="NCBI Taxonomy" id="1698277"/>
    <lineage>
        <taxon>Archaea</taxon>
        <taxon>Methanobacteriati</taxon>
        <taxon>Methanobacteriota</taxon>
        <taxon>candidate division MSBL1</taxon>
    </lineage>
</organism>
<keyword evidence="1" id="KW-1133">Transmembrane helix</keyword>
<name>A0A133V9P5_9EURY</name>
<proteinExistence type="predicted"/>
<keyword evidence="1" id="KW-0472">Membrane</keyword>
<accession>A0A133V9P5</accession>
<gene>
    <name evidence="2" type="ORF">AKJ48_04190</name>
</gene>